<dbReference type="KEGG" id="spph:KFK14_00330"/>
<dbReference type="InterPro" id="IPR052017">
    <property type="entry name" value="TSUP"/>
</dbReference>
<evidence type="ECO:0000256" key="4">
    <source>
        <dbReference type="ARBA" id="ARBA00022475"/>
    </source>
</evidence>
<dbReference type="EMBL" id="CP073910">
    <property type="protein sequence ID" value="QUT05996.1"/>
    <property type="molecule type" value="Genomic_DNA"/>
</dbReference>
<dbReference type="PANTHER" id="PTHR30269">
    <property type="entry name" value="TRANSMEMBRANE PROTEIN YFCA"/>
    <property type="match status" value="1"/>
</dbReference>
<feature type="transmembrane region" description="Helical" evidence="8">
    <location>
        <begin position="169"/>
        <end position="189"/>
    </location>
</feature>
<dbReference type="GO" id="GO:0005886">
    <property type="term" value="C:plasma membrane"/>
    <property type="evidence" value="ECO:0007669"/>
    <property type="project" value="UniProtKB-SubCell"/>
</dbReference>
<accession>A0A975Q1T9</accession>
<evidence type="ECO:0000256" key="1">
    <source>
        <dbReference type="ARBA" id="ARBA00004651"/>
    </source>
</evidence>
<protein>
    <recommendedName>
        <fullName evidence="8">Probable membrane transporter protein</fullName>
    </recommendedName>
</protein>
<name>A0A975Q1T9_9SPHN</name>
<dbReference type="AlphaFoldDB" id="A0A975Q1T9"/>
<keyword evidence="5 8" id="KW-0812">Transmembrane</keyword>
<evidence type="ECO:0000256" key="7">
    <source>
        <dbReference type="ARBA" id="ARBA00023136"/>
    </source>
</evidence>
<feature type="transmembrane region" description="Helical" evidence="8">
    <location>
        <begin position="45"/>
        <end position="64"/>
    </location>
</feature>
<evidence type="ECO:0000256" key="8">
    <source>
        <dbReference type="RuleBase" id="RU363041"/>
    </source>
</evidence>
<feature type="transmembrane region" description="Helical" evidence="8">
    <location>
        <begin position="71"/>
        <end position="90"/>
    </location>
</feature>
<dbReference type="Proteomes" id="UP000681425">
    <property type="component" value="Chromosome"/>
</dbReference>
<dbReference type="Pfam" id="PF01925">
    <property type="entry name" value="TauE"/>
    <property type="match status" value="1"/>
</dbReference>
<keyword evidence="4 8" id="KW-1003">Cell membrane</keyword>
<gene>
    <name evidence="9" type="ORF">KFK14_00330</name>
</gene>
<keyword evidence="10" id="KW-1185">Reference proteome</keyword>
<dbReference type="PANTHER" id="PTHR30269:SF37">
    <property type="entry name" value="MEMBRANE TRANSPORTER PROTEIN"/>
    <property type="match status" value="1"/>
</dbReference>
<keyword evidence="7 8" id="KW-0472">Membrane</keyword>
<evidence type="ECO:0000313" key="10">
    <source>
        <dbReference type="Proteomes" id="UP000681425"/>
    </source>
</evidence>
<proteinExistence type="inferred from homology"/>
<keyword evidence="6 8" id="KW-1133">Transmembrane helix</keyword>
<keyword evidence="3" id="KW-0813">Transport</keyword>
<organism evidence="9 10">
    <name type="scientific">Sphingobium phenoxybenzoativorans</name>
    <dbReference type="NCBI Taxonomy" id="1592790"/>
    <lineage>
        <taxon>Bacteria</taxon>
        <taxon>Pseudomonadati</taxon>
        <taxon>Pseudomonadota</taxon>
        <taxon>Alphaproteobacteria</taxon>
        <taxon>Sphingomonadales</taxon>
        <taxon>Sphingomonadaceae</taxon>
        <taxon>Sphingobium</taxon>
    </lineage>
</organism>
<feature type="transmembrane region" description="Helical" evidence="8">
    <location>
        <begin position="96"/>
        <end position="116"/>
    </location>
</feature>
<evidence type="ECO:0000313" key="9">
    <source>
        <dbReference type="EMBL" id="QUT05996.1"/>
    </source>
</evidence>
<dbReference type="RefSeq" id="WP_070155673.1">
    <property type="nucleotide sequence ID" value="NZ_CP073910.1"/>
</dbReference>
<comment type="similarity">
    <text evidence="2 8">Belongs to the 4-toluene sulfonate uptake permease (TSUP) (TC 2.A.102) family.</text>
</comment>
<feature type="transmembrane region" description="Helical" evidence="8">
    <location>
        <begin position="201"/>
        <end position="220"/>
    </location>
</feature>
<evidence type="ECO:0000256" key="3">
    <source>
        <dbReference type="ARBA" id="ARBA00022448"/>
    </source>
</evidence>
<dbReference type="InterPro" id="IPR002781">
    <property type="entry name" value="TM_pro_TauE-like"/>
</dbReference>
<evidence type="ECO:0000256" key="6">
    <source>
        <dbReference type="ARBA" id="ARBA00022989"/>
    </source>
</evidence>
<reference evidence="9" key="1">
    <citation type="submission" date="2021-04" db="EMBL/GenBank/DDBJ databases">
        <title>Isolation of p-tert-butylphenol degrading bacteria Sphingobium phenoxybenzoativorans Tas13 from active sludge.</title>
        <authorList>
            <person name="Li Y."/>
        </authorList>
    </citation>
    <scope>NUCLEOTIDE SEQUENCE</scope>
    <source>
        <strain evidence="9">Tas13</strain>
    </source>
</reference>
<comment type="subcellular location">
    <subcellularLocation>
        <location evidence="1 8">Cell membrane</location>
        <topology evidence="1 8">Multi-pass membrane protein</topology>
    </subcellularLocation>
</comment>
<dbReference type="OrthoDB" id="7028171at2"/>
<feature type="transmembrane region" description="Helical" evidence="8">
    <location>
        <begin position="227"/>
        <end position="245"/>
    </location>
</feature>
<evidence type="ECO:0000256" key="2">
    <source>
        <dbReference type="ARBA" id="ARBA00009142"/>
    </source>
</evidence>
<sequence length="248" mass="26138">MLSDPLVLAAACLAVIIIGLAKGGFSGIGALATPVLAMVMPPVQAAAVLLPILIVQDVVSVWAFRKTWNRRIVAIMLPGALAGIALGWAFAEILPVAGMMAMLGLISMMFGVWRLWVERGGRIVAAAHAPDWAGVLAGVAAGFTSQVAHAGGPPFQIYVAPKKLPHEEFVGTTSVLFAIINWAKVPAYIALGEFTTENLGISAMLVPLAIVSTAAGVWLIRRLDAPRFYTIVYLLMIGLGLKLIVDAF</sequence>
<evidence type="ECO:0000256" key="5">
    <source>
        <dbReference type="ARBA" id="ARBA00022692"/>
    </source>
</evidence>